<dbReference type="EMBL" id="VSRR010003030">
    <property type="protein sequence ID" value="MPC34324.1"/>
    <property type="molecule type" value="Genomic_DNA"/>
</dbReference>
<evidence type="ECO:0000313" key="2">
    <source>
        <dbReference type="EMBL" id="MPC34324.1"/>
    </source>
</evidence>
<organism evidence="2 3">
    <name type="scientific">Portunus trituberculatus</name>
    <name type="common">Swimming crab</name>
    <name type="synonym">Neptunus trituberculatus</name>
    <dbReference type="NCBI Taxonomy" id="210409"/>
    <lineage>
        <taxon>Eukaryota</taxon>
        <taxon>Metazoa</taxon>
        <taxon>Ecdysozoa</taxon>
        <taxon>Arthropoda</taxon>
        <taxon>Crustacea</taxon>
        <taxon>Multicrustacea</taxon>
        <taxon>Malacostraca</taxon>
        <taxon>Eumalacostraca</taxon>
        <taxon>Eucarida</taxon>
        <taxon>Decapoda</taxon>
        <taxon>Pleocyemata</taxon>
        <taxon>Brachyura</taxon>
        <taxon>Eubrachyura</taxon>
        <taxon>Portunoidea</taxon>
        <taxon>Portunidae</taxon>
        <taxon>Portuninae</taxon>
        <taxon>Portunus</taxon>
    </lineage>
</organism>
<sequence length="73" mass="7945">MTARHCCCSGQAVISVGLAKLESKTRHGAKSPAHQKSPRRAASLSRRRHVHLPARRAPSPSFDTGLSLFVSHF</sequence>
<accession>A0A5B7EPL0</accession>
<evidence type="ECO:0000256" key="1">
    <source>
        <dbReference type="SAM" id="MobiDB-lite"/>
    </source>
</evidence>
<name>A0A5B7EPL0_PORTR</name>
<evidence type="ECO:0000313" key="3">
    <source>
        <dbReference type="Proteomes" id="UP000324222"/>
    </source>
</evidence>
<gene>
    <name evidence="2" type="ORF">E2C01_027708</name>
</gene>
<dbReference type="Proteomes" id="UP000324222">
    <property type="component" value="Unassembled WGS sequence"/>
</dbReference>
<protein>
    <submittedName>
        <fullName evidence="2">Uncharacterized protein</fullName>
    </submittedName>
</protein>
<feature type="compositionally biased region" description="Basic residues" evidence="1">
    <location>
        <begin position="45"/>
        <end position="54"/>
    </location>
</feature>
<keyword evidence="3" id="KW-1185">Reference proteome</keyword>
<dbReference type="AlphaFoldDB" id="A0A5B7EPL0"/>
<comment type="caution">
    <text evidence="2">The sequence shown here is derived from an EMBL/GenBank/DDBJ whole genome shotgun (WGS) entry which is preliminary data.</text>
</comment>
<reference evidence="2 3" key="1">
    <citation type="submission" date="2019-05" db="EMBL/GenBank/DDBJ databases">
        <title>Another draft genome of Portunus trituberculatus and its Hox gene families provides insights of decapod evolution.</title>
        <authorList>
            <person name="Jeong J.-H."/>
            <person name="Song I."/>
            <person name="Kim S."/>
            <person name="Choi T."/>
            <person name="Kim D."/>
            <person name="Ryu S."/>
            <person name="Kim W."/>
        </authorList>
    </citation>
    <scope>NUCLEOTIDE SEQUENCE [LARGE SCALE GENOMIC DNA]</scope>
    <source>
        <tissue evidence="2">Muscle</tissue>
    </source>
</reference>
<proteinExistence type="predicted"/>
<feature type="region of interest" description="Disordered" evidence="1">
    <location>
        <begin position="23"/>
        <end position="58"/>
    </location>
</feature>